<dbReference type="Gene3D" id="1.20.58.480">
    <property type="match status" value="1"/>
</dbReference>
<dbReference type="InterPro" id="IPR017485">
    <property type="entry name" value="Trp_2-3-dOase_bac"/>
</dbReference>
<comment type="function">
    <text evidence="9">Heme-dependent dioxygenase that catalyzes the oxidative cleavage of the L-tryptophan (L-Trp) pyrrole ring and converts L-tryptophan to N-formyl-L-kynurenine. Catalyzes the oxidative cleavage of the indole moiety.</text>
</comment>
<keyword evidence="6 9" id="KW-0408">Iron</keyword>
<evidence type="ECO:0000256" key="9">
    <source>
        <dbReference type="HAMAP-Rule" id="MF_01972"/>
    </source>
</evidence>
<feature type="binding site" evidence="9">
    <location>
        <position position="140"/>
    </location>
    <ligand>
        <name>substrate</name>
    </ligand>
</feature>
<protein>
    <recommendedName>
        <fullName evidence="9">Tryptophan 2,3-dioxygenase</fullName>
        <shortName evidence="9">TDO</shortName>
        <ecNumber evidence="9">1.13.11.11</ecNumber>
    </recommendedName>
    <alternativeName>
        <fullName evidence="9">Tryptamin 2,3-dioxygenase</fullName>
    </alternativeName>
    <alternativeName>
        <fullName evidence="9">Tryptophan oxygenase</fullName>
        <shortName evidence="9">TO</shortName>
        <shortName evidence="9">TRPO</shortName>
    </alternativeName>
    <alternativeName>
        <fullName evidence="9">Tryptophan pyrrolase</fullName>
    </alternativeName>
    <alternativeName>
        <fullName evidence="9">Tryptophanase</fullName>
    </alternativeName>
</protein>
<comment type="cofactor">
    <cofactor evidence="9">
        <name>heme</name>
        <dbReference type="ChEBI" id="CHEBI:30413"/>
    </cofactor>
    <text evidence="9">Binds 1 heme group per subunit.</text>
</comment>
<dbReference type="PANTHER" id="PTHR10138">
    <property type="entry name" value="TRYPTOPHAN 2,3-DIOXYGENASE"/>
    <property type="match status" value="1"/>
</dbReference>
<dbReference type="InterPro" id="IPR037217">
    <property type="entry name" value="Trp/Indoleamine_2_3_dOase-like"/>
</dbReference>
<comment type="subunit">
    <text evidence="1 9">Homotetramer.</text>
</comment>
<gene>
    <name evidence="9 10" type="primary">kynA</name>
    <name evidence="10" type="ORF">GCM10011487_55230</name>
</gene>
<proteinExistence type="inferred from homology"/>
<feature type="binding site" evidence="9">
    <location>
        <begin position="74"/>
        <end position="78"/>
    </location>
    <ligand>
        <name>substrate</name>
    </ligand>
</feature>
<sequence>MTRPPAAQTLPFICHFSLRIMSSSDTPTRRPVDFSDEQVHWDLGESQSYGEYLALNQILSAQRPVSFEHDEMLFIIIHQASELWMKLCLHELTAAREHIRRDDLGPSFKMLARVSKIQQQLVQSWDVLATMTPAEYSLFRNQLGRSSGFQSVQYRMLEFIIGNKNADTIEVHRRDPKAYEDLQRALQSPSIYDETLRLLSRRGFEIPGEYLDRDWSQPYQPSKQVAAAWLSVYHSVEDNWDLYDLAEKLVDLDHKFQLWRFSHMKTVERIIGYKRGTGGTGGVSYLTKALELRFFPELWTIRTSM</sequence>
<feature type="binding site" description="axial binding residue" evidence="9">
    <location>
        <position position="263"/>
    </location>
    <ligand>
        <name>heme</name>
        <dbReference type="ChEBI" id="CHEBI:30413"/>
    </ligand>
    <ligandPart>
        <name>Fe</name>
        <dbReference type="ChEBI" id="CHEBI:18248"/>
    </ligandPart>
</feature>
<comment type="pathway">
    <text evidence="9">Amino-acid degradation; L-tryptophan degradation via kynurenine pathway; L-kynurenine from L-tryptophan: step 1/2.</text>
</comment>
<evidence type="ECO:0000256" key="2">
    <source>
        <dbReference type="ARBA" id="ARBA00022617"/>
    </source>
</evidence>
<evidence type="ECO:0000256" key="6">
    <source>
        <dbReference type="ARBA" id="ARBA00023004"/>
    </source>
</evidence>
<evidence type="ECO:0000256" key="1">
    <source>
        <dbReference type="ARBA" id="ARBA00011881"/>
    </source>
</evidence>
<dbReference type="NCBIfam" id="TIGR03036">
    <property type="entry name" value="trp_2_3_diox"/>
    <property type="match status" value="1"/>
</dbReference>
<dbReference type="GO" id="GO:0019441">
    <property type="term" value="P:L-tryptophan catabolic process to kynurenine"/>
    <property type="evidence" value="ECO:0007669"/>
    <property type="project" value="UniProtKB-UniRule"/>
</dbReference>
<dbReference type="FunFam" id="1.20.58.480:FF:000001">
    <property type="entry name" value="Tryptophan 2,3-dioxygenase"/>
    <property type="match status" value="1"/>
</dbReference>
<evidence type="ECO:0000256" key="3">
    <source>
        <dbReference type="ARBA" id="ARBA00022723"/>
    </source>
</evidence>
<evidence type="ECO:0000313" key="11">
    <source>
        <dbReference type="Proteomes" id="UP000445000"/>
    </source>
</evidence>
<comment type="catalytic activity">
    <reaction evidence="8 9">
        <text>L-tryptophan + O2 = N-formyl-L-kynurenine</text>
        <dbReference type="Rhea" id="RHEA:24536"/>
        <dbReference type="ChEBI" id="CHEBI:15379"/>
        <dbReference type="ChEBI" id="CHEBI:57912"/>
        <dbReference type="ChEBI" id="CHEBI:58629"/>
        <dbReference type="EC" id="1.13.11.11"/>
    </reaction>
</comment>
<dbReference type="EMBL" id="BLJN01000006">
    <property type="protein sequence ID" value="GFE83523.1"/>
    <property type="molecule type" value="Genomic_DNA"/>
</dbReference>
<dbReference type="AlphaFoldDB" id="A0A829YKZ2"/>
<feature type="binding site" evidence="9">
    <location>
        <position position="136"/>
    </location>
    <ligand>
        <name>substrate</name>
    </ligand>
</feature>
<keyword evidence="7 9" id="KW-0823">Tryptophan catabolism</keyword>
<dbReference type="EC" id="1.13.11.11" evidence="9"/>
<evidence type="ECO:0000313" key="10">
    <source>
        <dbReference type="EMBL" id="GFE83523.1"/>
    </source>
</evidence>
<accession>A0A829YKZ2</accession>
<dbReference type="GO" id="GO:0046872">
    <property type="term" value="F:metal ion binding"/>
    <property type="evidence" value="ECO:0007669"/>
    <property type="project" value="UniProtKB-KW"/>
</dbReference>
<keyword evidence="11" id="KW-1185">Reference proteome</keyword>
<dbReference type="SUPFAM" id="SSF140959">
    <property type="entry name" value="Indolic compounds 2,3-dioxygenase-like"/>
    <property type="match status" value="1"/>
</dbReference>
<keyword evidence="2 9" id="KW-0349">Heme</keyword>
<dbReference type="Pfam" id="PF03301">
    <property type="entry name" value="Trp_dioxygenase"/>
    <property type="match status" value="2"/>
</dbReference>
<dbReference type="GO" id="GO:0019442">
    <property type="term" value="P:L-tryptophan catabolic process to acetyl-CoA"/>
    <property type="evidence" value="ECO:0007669"/>
    <property type="project" value="TreeGrafter"/>
</dbReference>
<reference evidence="11" key="1">
    <citation type="submission" date="2020-01" db="EMBL/GenBank/DDBJ databases">
        <title>'Steroidobacter agaridevorans' sp. nov., agar-degrading bacteria isolated from rhizosphere soils.</title>
        <authorList>
            <person name="Ikenaga M."/>
            <person name="Kataoka M."/>
            <person name="Murouchi A."/>
            <person name="Katsuragi S."/>
            <person name="Sakai M."/>
        </authorList>
    </citation>
    <scope>NUCLEOTIDE SEQUENCE [LARGE SCALE GENOMIC DNA]</scope>
    <source>
        <strain evidence="11">YU21-B</strain>
    </source>
</reference>
<keyword evidence="5 9" id="KW-0560">Oxidoreductase</keyword>
<evidence type="ECO:0000256" key="5">
    <source>
        <dbReference type="ARBA" id="ARBA00023002"/>
    </source>
</evidence>
<keyword evidence="3 9" id="KW-0479">Metal-binding</keyword>
<evidence type="ECO:0000256" key="8">
    <source>
        <dbReference type="ARBA" id="ARBA00050412"/>
    </source>
</evidence>
<comment type="caution">
    <text evidence="10">The sequence shown here is derived from an EMBL/GenBank/DDBJ whole genome shotgun (WGS) entry which is preliminary data.</text>
</comment>
<evidence type="ECO:0000256" key="4">
    <source>
        <dbReference type="ARBA" id="ARBA00022964"/>
    </source>
</evidence>
<dbReference type="GO" id="GO:0020037">
    <property type="term" value="F:heme binding"/>
    <property type="evidence" value="ECO:0007669"/>
    <property type="project" value="UniProtKB-UniRule"/>
</dbReference>
<dbReference type="Proteomes" id="UP000445000">
    <property type="component" value="Unassembled WGS sequence"/>
</dbReference>
<evidence type="ECO:0000256" key="7">
    <source>
        <dbReference type="ARBA" id="ARBA00023079"/>
    </source>
</evidence>
<keyword evidence="4 9" id="KW-0223">Dioxygenase</keyword>
<dbReference type="UniPathway" id="UPA00333">
    <property type="reaction ID" value="UER00453"/>
</dbReference>
<name>A0A829YKZ2_9GAMM</name>
<dbReference type="GO" id="GO:0004833">
    <property type="term" value="F:L-tryptophan 2,3-dioxygenase activity"/>
    <property type="evidence" value="ECO:0007669"/>
    <property type="project" value="UniProtKB-UniRule"/>
</dbReference>
<feature type="binding site" evidence="9">
    <location>
        <position position="277"/>
    </location>
    <ligand>
        <name>substrate</name>
    </ligand>
</feature>
<organism evidence="10 11">
    <name type="scientific">Steroidobacter agaridevorans</name>
    <dbReference type="NCBI Taxonomy" id="2695856"/>
    <lineage>
        <taxon>Bacteria</taxon>
        <taxon>Pseudomonadati</taxon>
        <taxon>Pseudomonadota</taxon>
        <taxon>Gammaproteobacteria</taxon>
        <taxon>Steroidobacterales</taxon>
        <taxon>Steroidobacteraceae</taxon>
        <taxon>Steroidobacter</taxon>
    </lineage>
</organism>
<comment type="similarity">
    <text evidence="9">Belongs to the tryptophan 2,3-dioxygenase family.</text>
</comment>
<dbReference type="HAMAP" id="MF_01972">
    <property type="entry name" value="T23O"/>
    <property type="match status" value="1"/>
</dbReference>
<dbReference type="InterPro" id="IPR004981">
    <property type="entry name" value="Trp_2_3_dOase"/>
</dbReference>
<dbReference type="PANTHER" id="PTHR10138:SF0">
    <property type="entry name" value="TRYPTOPHAN 2,3-DIOXYGENASE"/>
    <property type="match status" value="1"/>
</dbReference>